<dbReference type="InterPro" id="IPR037387">
    <property type="entry name" value="PTCD3"/>
</dbReference>
<dbReference type="GO" id="GO:0005739">
    <property type="term" value="C:mitochondrion"/>
    <property type="evidence" value="ECO:0007669"/>
    <property type="project" value="UniProtKB-SubCell"/>
</dbReference>
<dbReference type="GO" id="GO:0019843">
    <property type="term" value="F:rRNA binding"/>
    <property type="evidence" value="ECO:0007669"/>
    <property type="project" value="UniProtKB-KW"/>
</dbReference>
<evidence type="ECO:0000256" key="10">
    <source>
        <dbReference type="ARBA" id="ARBA00023274"/>
    </source>
</evidence>
<evidence type="ECO:0000256" key="6">
    <source>
        <dbReference type="ARBA" id="ARBA00022884"/>
    </source>
</evidence>
<gene>
    <name evidence="13" type="ORF">P5673_012713</name>
</gene>
<keyword evidence="7" id="KW-0809">Transit peptide</keyword>
<accession>A0AAD9QM21</accession>
<dbReference type="AlphaFoldDB" id="A0AAD9QM21"/>
<keyword evidence="3" id="KW-0699">rRNA-binding</keyword>
<protein>
    <recommendedName>
        <fullName evidence="11">Small ribosomal subunit protein mS39</fullName>
    </recommendedName>
</protein>
<reference evidence="13" key="2">
    <citation type="journal article" date="2023" name="Science">
        <title>Genomic signatures of disease resistance in endangered staghorn corals.</title>
        <authorList>
            <person name="Vollmer S.V."/>
            <person name="Selwyn J.D."/>
            <person name="Despard B.A."/>
            <person name="Roesel C.L."/>
        </authorList>
    </citation>
    <scope>NUCLEOTIDE SEQUENCE</scope>
    <source>
        <strain evidence="13">K2</strain>
    </source>
</reference>
<name>A0AAD9QM21_ACRCE</name>
<dbReference type="Proteomes" id="UP001249851">
    <property type="component" value="Unassembled WGS sequence"/>
</dbReference>
<keyword evidence="9" id="KW-0496">Mitochondrion</keyword>
<evidence type="ECO:0000256" key="11">
    <source>
        <dbReference type="ARBA" id="ARBA00035134"/>
    </source>
</evidence>
<evidence type="ECO:0000313" key="13">
    <source>
        <dbReference type="EMBL" id="KAK2563727.1"/>
    </source>
</evidence>
<dbReference type="GO" id="GO:0032543">
    <property type="term" value="P:mitochondrial translation"/>
    <property type="evidence" value="ECO:0007669"/>
    <property type="project" value="InterPro"/>
</dbReference>
<dbReference type="Pfam" id="PF22330">
    <property type="entry name" value="Rib_mS39_PPR"/>
    <property type="match status" value="1"/>
</dbReference>
<dbReference type="InterPro" id="IPR011990">
    <property type="entry name" value="TPR-like_helical_dom_sf"/>
</dbReference>
<dbReference type="PANTHER" id="PTHR16276">
    <property type="entry name" value="PENTATRICOPEPTIDE REPEAT DOMAIN-CONTAINING PROTEIN 3"/>
    <property type="match status" value="1"/>
</dbReference>
<comment type="subcellular location">
    <subcellularLocation>
        <location evidence="1">Mitochondrion</location>
    </subcellularLocation>
</comment>
<feature type="region of interest" description="Disordered" evidence="12">
    <location>
        <begin position="211"/>
        <end position="242"/>
    </location>
</feature>
<evidence type="ECO:0000313" key="14">
    <source>
        <dbReference type="Proteomes" id="UP001249851"/>
    </source>
</evidence>
<reference evidence="13" key="1">
    <citation type="journal article" date="2023" name="G3 (Bethesda)">
        <title>Whole genome assembly and annotation of the endangered Caribbean coral Acropora cervicornis.</title>
        <authorList>
            <person name="Selwyn J.D."/>
            <person name="Vollmer S.V."/>
        </authorList>
    </citation>
    <scope>NUCLEOTIDE SEQUENCE</scope>
    <source>
        <strain evidence="13">K2</strain>
    </source>
</reference>
<comment type="caution">
    <text evidence="13">The sequence shown here is derived from an EMBL/GenBank/DDBJ whole genome shotgun (WGS) entry which is preliminary data.</text>
</comment>
<evidence type="ECO:0000256" key="8">
    <source>
        <dbReference type="ARBA" id="ARBA00022980"/>
    </source>
</evidence>
<evidence type="ECO:0000256" key="4">
    <source>
        <dbReference type="ARBA" id="ARBA00022737"/>
    </source>
</evidence>
<dbReference type="GO" id="GO:0006417">
    <property type="term" value="P:regulation of translation"/>
    <property type="evidence" value="ECO:0007669"/>
    <property type="project" value="UniProtKB-KW"/>
</dbReference>
<organism evidence="13 14">
    <name type="scientific">Acropora cervicornis</name>
    <name type="common">Staghorn coral</name>
    <dbReference type="NCBI Taxonomy" id="6130"/>
    <lineage>
        <taxon>Eukaryota</taxon>
        <taxon>Metazoa</taxon>
        <taxon>Cnidaria</taxon>
        <taxon>Anthozoa</taxon>
        <taxon>Hexacorallia</taxon>
        <taxon>Scleractinia</taxon>
        <taxon>Astrocoeniina</taxon>
        <taxon>Acroporidae</taxon>
        <taxon>Acropora</taxon>
    </lineage>
</organism>
<evidence type="ECO:0000256" key="5">
    <source>
        <dbReference type="ARBA" id="ARBA00022845"/>
    </source>
</evidence>
<keyword evidence="4" id="KW-0677">Repeat</keyword>
<keyword evidence="5" id="KW-0810">Translation regulation</keyword>
<keyword evidence="8" id="KW-0689">Ribosomal protein</keyword>
<evidence type="ECO:0000256" key="12">
    <source>
        <dbReference type="SAM" id="MobiDB-lite"/>
    </source>
</evidence>
<dbReference type="GO" id="GO:1990904">
    <property type="term" value="C:ribonucleoprotein complex"/>
    <property type="evidence" value="ECO:0007669"/>
    <property type="project" value="UniProtKB-KW"/>
</dbReference>
<dbReference type="GO" id="GO:0043024">
    <property type="term" value="F:ribosomal small subunit binding"/>
    <property type="evidence" value="ECO:0007669"/>
    <property type="project" value="InterPro"/>
</dbReference>
<dbReference type="Pfam" id="PF13812">
    <property type="entry name" value="PPR_3"/>
    <property type="match status" value="1"/>
</dbReference>
<dbReference type="GO" id="GO:0005840">
    <property type="term" value="C:ribosome"/>
    <property type="evidence" value="ECO:0007669"/>
    <property type="project" value="UniProtKB-KW"/>
</dbReference>
<comment type="similarity">
    <text evidence="2">Belongs to the mitochondrion-specific ribosomal protein mS39 family.</text>
</comment>
<dbReference type="PANTHER" id="PTHR16276:SF1">
    <property type="entry name" value="SMALL RIBOSOMAL SUBUNIT PROTEIN MS39"/>
    <property type="match status" value="1"/>
</dbReference>
<keyword evidence="10" id="KW-0687">Ribonucleoprotein</keyword>
<dbReference type="InterPro" id="IPR002885">
    <property type="entry name" value="PPR_rpt"/>
</dbReference>
<evidence type="ECO:0000256" key="3">
    <source>
        <dbReference type="ARBA" id="ARBA00022730"/>
    </source>
</evidence>
<evidence type="ECO:0000256" key="2">
    <source>
        <dbReference type="ARBA" id="ARBA00008551"/>
    </source>
</evidence>
<dbReference type="EMBL" id="JARQWQ010000024">
    <property type="protein sequence ID" value="KAK2563727.1"/>
    <property type="molecule type" value="Genomic_DNA"/>
</dbReference>
<feature type="compositionally biased region" description="Basic and acidic residues" evidence="12">
    <location>
        <begin position="228"/>
        <end position="242"/>
    </location>
</feature>
<keyword evidence="6" id="KW-0694">RNA-binding</keyword>
<evidence type="ECO:0000256" key="7">
    <source>
        <dbReference type="ARBA" id="ARBA00022946"/>
    </source>
</evidence>
<sequence>MITGSHETKMAAVMCGRCARKLQHLRTPWHSSVRLLCAPSSSLSLESDDNRYMEASSAKKRDPLAVLKVLASTVKPVPNLSNPEFVEDIFLLPRSKDKQDACLAAKQSGRKAAEFVISRCPGIFPLRKPNPEWISGLAKATDSKTESDLQNFIKATDAKNAILSFERLKEQGVEVSLDTQNDLLDLTAQRLGNIPAKQVFGFEEVSQESDESLGKGLEEDVGDSESDVLDREELRRGGKPSKEMDDYAIASEWRKDSYAMEMFHSMETKNGKTYEAMVLGLLKYRCYLDAYDLFIEMRQLGYQASLFTYNLLFRAISKSRSFDSKWEKAKELIKNMAEEPVVLPNLKTYNALMKIAVVSSETDNMSRTEIAFGILRDMKAAGLVNTRGSLLCVDPKLAIRIFKLFEKQDNASYLGEKRGLFYSAFLLTLTSSDADFSLIYDYYKDIVPQDHVYTSLFNWAYRTNNPGVVKRFYDDMRKHRIQLTAQVSTAMFKAMGKAKDPKHVKTNVQLMLDVLRWMKNHSCSHRFAYSDVMQK</sequence>
<proteinExistence type="inferred from homology"/>
<dbReference type="Gene3D" id="1.25.40.10">
    <property type="entry name" value="Tetratricopeptide repeat domain"/>
    <property type="match status" value="2"/>
</dbReference>
<evidence type="ECO:0000256" key="1">
    <source>
        <dbReference type="ARBA" id="ARBA00004173"/>
    </source>
</evidence>
<keyword evidence="14" id="KW-1185">Reference proteome</keyword>
<evidence type="ECO:0000256" key="9">
    <source>
        <dbReference type="ARBA" id="ARBA00023128"/>
    </source>
</evidence>
<dbReference type="InterPro" id="IPR055063">
    <property type="entry name" value="Rib_mS39_PPR"/>
</dbReference>